<dbReference type="PROSITE" id="PS00633">
    <property type="entry name" value="BROMODOMAIN_1"/>
    <property type="match status" value="3"/>
</dbReference>
<dbReference type="EMBL" id="ML005818">
    <property type="protein sequence ID" value="RKP17483.1"/>
    <property type="molecule type" value="Genomic_DNA"/>
</dbReference>
<dbReference type="Proteomes" id="UP000281549">
    <property type="component" value="Unassembled WGS sequence"/>
</dbReference>
<sequence>MDVMAYVLDLVKWDCLEIKVCCLINILKLIKTKQCKFKEWMKQQEWIKNRILELFNVNPMLDGYLMQIYEIYYEKQFMQPMRIKISINEQPEQLSDVEDEFNQFQLDIKRKSINSSPFNNDDISLFIPTCKKLLNRLAEHPEAIPFRYPVDIKTPFYYNIITNPIDLSTIEYKLNHYKTVGDFISDIVLMFDNCFVFNDPGSIVYEKGLKLQRYFSKECRRSLSNVEIPARVEEDGKQVQQLIDFIRQYGEMGEGGDKSKEGEGSVVRRVGEGTATVDTTIAYSPTNSISTYAPSTSMSTLNNSLQISELMALANDLCYHIPEYPLPEESIKTIIAIPNSTTKISEKALSILDQLSLIPESEIFKYPVDKRVYNYYKVIKQPMDLFTIECKALCCKYLNLHQLMFDFELIFKNCFTFNTPDSLFYKKGESLLNLFNENITTWLEVEGGKGEGEGEGEEGLGVEGDEEKQEWLETEKLFLQISKQLIPKPKKKLLDLFLEILDKIKSQKISIDFLYPVDPIALNIPIYFNKIKRPMDISKIESKLNIYKNFKHFDSDVSLIFKNCQLFNQKGSLVYQNSIQLEKIYEKCLIRVKSLFQQDLVIGDYNESEHDRNFRIQIENEEIKPTINESHKIDESSTLIESPIINQSPIIADSDRVIESPSISLTSAAPLEAYSNGWSGRFPKSFNLNQAKSLLSLLKDHPLGYHFLEPVDPVALNIPNYFHLIKRPMDFSTIESNLSNYSSTFDFILDVQQVFVNCFIYNNQDSSIYTEALELLNVFETQVAGWLTPWPHTRMDPEEIIVCHNLIEKCKKQPFAFPFLDPVDAILYSIPKYYDIIRMPMDLKTLAGRNEKYATIDDFIFDFKLMIKNAYTFNLDDSEVFVMAKKLDAFYEKEWPRLVSCLPLKKPQHPIPRDLKHRLVQLIQGIRQEVFAFPFNEPVDYKQLKLFNYPKIIKQPMDLSTIHAKLQQDFYENVGQVLSDFKLVIDNCIRFNGEDAPVSRSAVVLEKAWWNIVEKNRDVFGDVVMSEVKVPGQTVTYAMLKSKTRVKPF</sequence>
<proteinExistence type="predicted"/>
<reference evidence="5" key="1">
    <citation type="journal article" date="2018" name="Nat. Microbiol.">
        <title>Leveraging single-cell genomics to expand the fungal tree of life.</title>
        <authorList>
            <person name="Ahrendt S.R."/>
            <person name="Quandt C.A."/>
            <person name="Ciobanu D."/>
            <person name="Clum A."/>
            <person name="Salamov A."/>
            <person name="Andreopoulos B."/>
            <person name="Cheng J.F."/>
            <person name="Woyke T."/>
            <person name="Pelin A."/>
            <person name="Henrissat B."/>
            <person name="Reynolds N.K."/>
            <person name="Benny G.L."/>
            <person name="Smith M.E."/>
            <person name="James T.Y."/>
            <person name="Grigoriev I.V."/>
        </authorList>
    </citation>
    <scope>NUCLEOTIDE SEQUENCE [LARGE SCALE GENOMIC DNA]</scope>
    <source>
        <strain evidence="5">CSF55</strain>
    </source>
</reference>
<organism evidence="4 5">
    <name type="scientific">Rozella allomycis (strain CSF55)</name>
    <dbReference type="NCBI Taxonomy" id="988480"/>
    <lineage>
        <taxon>Eukaryota</taxon>
        <taxon>Fungi</taxon>
        <taxon>Fungi incertae sedis</taxon>
        <taxon>Cryptomycota</taxon>
        <taxon>Cryptomycota incertae sedis</taxon>
        <taxon>Rozella</taxon>
    </lineage>
</organism>
<evidence type="ECO:0000313" key="4">
    <source>
        <dbReference type="EMBL" id="RKP17483.1"/>
    </source>
</evidence>
<dbReference type="CDD" id="cd04369">
    <property type="entry name" value="Bromodomain"/>
    <property type="match status" value="1"/>
</dbReference>
<name>A0A4P9YDH9_ROZAC</name>
<evidence type="ECO:0000256" key="2">
    <source>
        <dbReference type="PROSITE-ProRule" id="PRU00035"/>
    </source>
</evidence>
<dbReference type="Gene3D" id="1.20.920.10">
    <property type="entry name" value="Bromodomain-like"/>
    <property type="match status" value="6"/>
</dbReference>
<dbReference type="InterPro" id="IPR001487">
    <property type="entry name" value="Bromodomain"/>
</dbReference>
<evidence type="ECO:0000313" key="5">
    <source>
        <dbReference type="Proteomes" id="UP000281549"/>
    </source>
</evidence>
<feature type="domain" description="Bromo" evidence="3">
    <location>
        <begin position="138"/>
        <end position="205"/>
    </location>
</feature>
<dbReference type="InterPro" id="IPR036427">
    <property type="entry name" value="Bromodomain-like_sf"/>
</dbReference>
<evidence type="ECO:0000259" key="3">
    <source>
        <dbReference type="PROSITE" id="PS50014"/>
    </source>
</evidence>
<feature type="domain" description="Bromo" evidence="3">
    <location>
        <begin position="505"/>
        <end position="575"/>
    </location>
</feature>
<dbReference type="GO" id="GO:0006325">
    <property type="term" value="P:chromatin organization"/>
    <property type="evidence" value="ECO:0007669"/>
    <property type="project" value="UniProtKB-ARBA"/>
</dbReference>
<dbReference type="SMART" id="SM00297">
    <property type="entry name" value="BROMO"/>
    <property type="match status" value="6"/>
</dbReference>
<feature type="domain" description="Bromo" evidence="3">
    <location>
        <begin position="356"/>
        <end position="425"/>
    </location>
</feature>
<dbReference type="Pfam" id="PF00439">
    <property type="entry name" value="Bromodomain"/>
    <property type="match status" value="6"/>
</dbReference>
<accession>A0A4P9YDH9</accession>
<gene>
    <name evidence="4" type="ORF">ROZALSC1DRAFT_24156</name>
</gene>
<keyword evidence="1 2" id="KW-0103">Bromodomain</keyword>
<protein>
    <submittedName>
        <fullName evidence="4">Bromodomain-containing protein</fullName>
    </submittedName>
</protein>
<feature type="domain" description="Bromo" evidence="3">
    <location>
        <begin position="811"/>
        <end position="881"/>
    </location>
</feature>
<dbReference type="PROSITE" id="PS50014">
    <property type="entry name" value="BROMODOMAIN_2"/>
    <property type="match status" value="6"/>
</dbReference>
<dbReference type="InterPro" id="IPR018359">
    <property type="entry name" value="Bromodomain_CS"/>
</dbReference>
<evidence type="ECO:0000256" key="1">
    <source>
        <dbReference type="ARBA" id="ARBA00023117"/>
    </source>
</evidence>
<dbReference type="AlphaFoldDB" id="A0A4P9YDH9"/>
<dbReference type="PANTHER" id="PTHR45926">
    <property type="entry name" value="OSJNBA0053K19.4 PROTEIN"/>
    <property type="match status" value="1"/>
</dbReference>
<dbReference type="SUPFAM" id="SSF47370">
    <property type="entry name" value="Bromodomain"/>
    <property type="match status" value="6"/>
</dbReference>
<feature type="domain" description="Bromo" evidence="3">
    <location>
        <begin position="927"/>
        <end position="999"/>
    </location>
</feature>
<dbReference type="PRINTS" id="PR00503">
    <property type="entry name" value="BROMODOMAIN"/>
</dbReference>
<feature type="domain" description="Bromo" evidence="3">
    <location>
        <begin position="699"/>
        <end position="769"/>
    </location>
</feature>